<keyword evidence="8" id="KW-0325">Glycoprotein</keyword>
<reference evidence="12" key="1">
    <citation type="submission" date="2025-08" db="UniProtKB">
        <authorList>
            <consortium name="RefSeq"/>
        </authorList>
    </citation>
    <scope>IDENTIFICATION</scope>
</reference>
<dbReference type="Proteomes" id="UP000694871">
    <property type="component" value="Unplaced"/>
</dbReference>
<feature type="domain" description="SEFIR" evidence="10">
    <location>
        <begin position="295"/>
        <end position="443"/>
    </location>
</feature>
<keyword evidence="2" id="KW-1003">Cell membrane</keyword>
<protein>
    <submittedName>
        <fullName evidence="12">Interleukin-17 receptor B</fullName>
    </submittedName>
</protein>
<dbReference type="InterPro" id="IPR013568">
    <property type="entry name" value="SEFIR_dom"/>
</dbReference>
<evidence type="ECO:0000256" key="4">
    <source>
        <dbReference type="ARBA" id="ARBA00022729"/>
    </source>
</evidence>
<gene>
    <name evidence="12" type="primary">IL17RB</name>
</gene>
<feature type="transmembrane region" description="Helical" evidence="9">
    <location>
        <begin position="251"/>
        <end position="274"/>
    </location>
</feature>
<dbReference type="InterPro" id="IPR032356">
    <property type="entry name" value="IL17R_A/B_N"/>
</dbReference>
<comment type="subcellular location">
    <subcellularLocation>
        <location evidence="1">Cell membrane</location>
        <topology evidence="1">Single-pass type I membrane protein</topology>
    </subcellularLocation>
</comment>
<evidence type="ECO:0000256" key="7">
    <source>
        <dbReference type="ARBA" id="ARBA00023170"/>
    </source>
</evidence>
<evidence type="ECO:0000256" key="8">
    <source>
        <dbReference type="ARBA" id="ARBA00023180"/>
    </source>
</evidence>
<accession>A0ABM1KKU3</accession>
<dbReference type="Pfam" id="PF08357">
    <property type="entry name" value="SEFIR"/>
    <property type="match status" value="1"/>
</dbReference>
<evidence type="ECO:0000256" key="3">
    <source>
        <dbReference type="ARBA" id="ARBA00022692"/>
    </source>
</evidence>
<dbReference type="InterPro" id="IPR039465">
    <property type="entry name" value="IL-17_rcpt-like"/>
</dbReference>
<dbReference type="PANTHER" id="PTHR15583">
    <property type="entry name" value="INTERLEUKIN-17 RECEPTOR"/>
    <property type="match status" value="1"/>
</dbReference>
<dbReference type="InterPro" id="IPR043046">
    <property type="entry name" value="IL17RA/B_FnIII-like_2_sf"/>
</dbReference>
<keyword evidence="3 9" id="KW-0812">Transmembrane</keyword>
<organism evidence="11 12">
    <name type="scientific">Gekko japonicus</name>
    <name type="common">Schlegel's Japanese gecko</name>
    <dbReference type="NCBI Taxonomy" id="146911"/>
    <lineage>
        <taxon>Eukaryota</taxon>
        <taxon>Metazoa</taxon>
        <taxon>Chordata</taxon>
        <taxon>Craniata</taxon>
        <taxon>Vertebrata</taxon>
        <taxon>Euteleostomi</taxon>
        <taxon>Lepidosauria</taxon>
        <taxon>Squamata</taxon>
        <taxon>Bifurcata</taxon>
        <taxon>Gekkota</taxon>
        <taxon>Gekkonidae</taxon>
        <taxon>Gekkoninae</taxon>
        <taxon>Gekko</taxon>
    </lineage>
</organism>
<keyword evidence="6 9" id="KW-0472">Membrane</keyword>
<evidence type="ECO:0000259" key="10">
    <source>
        <dbReference type="PROSITE" id="PS51534"/>
    </source>
</evidence>
<keyword evidence="5 9" id="KW-1133">Transmembrane helix</keyword>
<dbReference type="Pfam" id="PF16556">
    <property type="entry name" value="IL17R_fnIII_D1"/>
    <property type="match status" value="1"/>
</dbReference>
<dbReference type="RefSeq" id="XP_015274330.1">
    <property type="nucleotide sequence ID" value="XM_015418844.1"/>
</dbReference>
<dbReference type="PANTHER" id="PTHR15583:SF11">
    <property type="entry name" value="INTERLEUKIN-17 RECEPTOR B"/>
    <property type="match status" value="1"/>
</dbReference>
<evidence type="ECO:0000256" key="6">
    <source>
        <dbReference type="ARBA" id="ARBA00023136"/>
    </source>
</evidence>
<proteinExistence type="predicted"/>
<evidence type="ECO:0000256" key="5">
    <source>
        <dbReference type="ARBA" id="ARBA00022989"/>
    </source>
</evidence>
<evidence type="ECO:0000313" key="11">
    <source>
        <dbReference type="Proteomes" id="UP000694871"/>
    </source>
</evidence>
<dbReference type="Gene3D" id="2.60.40.2160">
    <property type="entry name" value="Interleukin-17 receptor A/B, fibronectin-III-like domain 1"/>
    <property type="match status" value="1"/>
</dbReference>
<dbReference type="PROSITE" id="PS51534">
    <property type="entry name" value="SEFIR"/>
    <property type="match status" value="1"/>
</dbReference>
<dbReference type="Gene3D" id="3.40.50.11530">
    <property type="match status" value="1"/>
</dbReference>
<dbReference type="GeneID" id="107116835"/>
<dbReference type="InterPro" id="IPR038683">
    <property type="entry name" value="IL17RA/B_FnIII-like_1_sf"/>
</dbReference>
<evidence type="ECO:0000256" key="9">
    <source>
        <dbReference type="SAM" id="Phobius"/>
    </source>
</evidence>
<sequence length="465" mass="52447">MHCGTENEPSAELERWYEFTPSGLDDISARIVEKEGTNQLNITWTISADGSITGLSATKLCISTQGHPTCIRCDYTKPFESQTRHGDQKWQFYYVGFPVKENTIYHIDGHNLPPGNPNEDIPSKYVQLSSPGCADDTMKYSKACIEKGSLWDPNVTVCKMDSEIEVNFTASALSPTYKILICDSEFRECSDHPVIFHAKNDTRISEKIPVNTPSSKDYIEVNPSFPRCGNDCRRHSKYELKCPEAVKTYPIGMYACILAAVCVTVSVIAAVVYVKKRHGTVRMWPFSYPAIQQRPVKILVIYPPDVCIHHTVLGFAEFLREHCQSDVVVDVWHKRRIAEIGPVQWLAIQKELADKVIFLSPSPPRPACESACKRSVEGHNENSECMFTLAYNLFCSDWKNQSSLHKYVVVSLSDALSIKALPSALTICPKYFLMKDFDSFLRELYLSQNSSCGKGRKSKDSYCLL</sequence>
<keyword evidence="4" id="KW-0732">Signal</keyword>
<dbReference type="Pfam" id="PF16578">
    <property type="entry name" value="IL17R_fnIII_D2"/>
    <property type="match status" value="1"/>
</dbReference>
<keyword evidence="11" id="KW-1185">Reference proteome</keyword>
<name>A0ABM1KKU3_GEKJA</name>
<evidence type="ECO:0000313" key="12">
    <source>
        <dbReference type="RefSeq" id="XP_015274330.1"/>
    </source>
</evidence>
<keyword evidence="7 12" id="KW-0675">Receptor</keyword>
<dbReference type="Gene3D" id="2.60.40.2150">
    <property type="entry name" value="Interleukin-17 receptor A/B, fibronectin-III-like domain 2"/>
    <property type="match status" value="1"/>
</dbReference>
<evidence type="ECO:0000256" key="2">
    <source>
        <dbReference type="ARBA" id="ARBA00022475"/>
    </source>
</evidence>
<evidence type="ECO:0000256" key="1">
    <source>
        <dbReference type="ARBA" id="ARBA00004251"/>
    </source>
</evidence>